<protein>
    <submittedName>
        <fullName evidence="1">Uncharacterized protein</fullName>
    </submittedName>
</protein>
<evidence type="ECO:0000313" key="1">
    <source>
        <dbReference type="EMBL" id="KAG0725176.1"/>
    </source>
</evidence>
<dbReference type="PANTHER" id="PTHR46113">
    <property type="entry name" value="SNAC DOMAIN-CONTAINING PROTEIN"/>
    <property type="match status" value="1"/>
</dbReference>
<dbReference type="EMBL" id="JACEEZ010005922">
    <property type="protein sequence ID" value="KAG0725176.1"/>
    <property type="molecule type" value="Genomic_DNA"/>
</dbReference>
<dbReference type="Proteomes" id="UP000770661">
    <property type="component" value="Unassembled WGS sequence"/>
</dbReference>
<reference evidence="1" key="1">
    <citation type="submission" date="2020-07" db="EMBL/GenBank/DDBJ databases">
        <title>The High-quality genome of the commercially important snow crab, Chionoecetes opilio.</title>
        <authorList>
            <person name="Jeong J.-H."/>
            <person name="Ryu S."/>
        </authorList>
    </citation>
    <scope>NUCLEOTIDE SEQUENCE</scope>
    <source>
        <strain evidence="1">MADBK_172401_WGS</strain>
        <tissue evidence="1">Digestive gland</tissue>
    </source>
</reference>
<organism evidence="1 2">
    <name type="scientific">Chionoecetes opilio</name>
    <name type="common">Atlantic snow crab</name>
    <name type="synonym">Cancer opilio</name>
    <dbReference type="NCBI Taxonomy" id="41210"/>
    <lineage>
        <taxon>Eukaryota</taxon>
        <taxon>Metazoa</taxon>
        <taxon>Ecdysozoa</taxon>
        <taxon>Arthropoda</taxon>
        <taxon>Crustacea</taxon>
        <taxon>Multicrustacea</taxon>
        <taxon>Malacostraca</taxon>
        <taxon>Eumalacostraca</taxon>
        <taxon>Eucarida</taxon>
        <taxon>Decapoda</taxon>
        <taxon>Pleocyemata</taxon>
        <taxon>Brachyura</taxon>
        <taxon>Eubrachyura</taxon>
        <taxon>Majoidea</taxon>
        <taxon>Majidae</taxon>
        <taxon>Chionoecetes</taxon>
    </lineage>
</organism>
<accession>A0A8J5CYA4</accession>
<name>A0A8J5CYA4_CHIOP</name>
<dbReference type="PANTHER" id="PTHR46113:SF1">
    <property type="entry name" value="PEPTIDASE M17 LEUCYL AMINOPEPTIDASE N-TERMINAL DOMAIN-CONTAINING PROTEIN"/>
    <property type="match status" value="1"/>
</dbReference>
<keyword evidence="2" id="KW-1185">Reference proteome</keyword>
<comment type="caution">
    <text evidence="1">The sequence shown here is derived from an EMBL/GenBank/DDBJ whole genome shotgun (WGS) entry which is preliminary data.</text>
</comment>
<sequence>MSSTLASDAPANDLQFMKDMMKFKRTDPEIAQAVLQKLENDKWYLTQEVVPFALFGSRLSDKEKQDIAAKLHATEKPDSFQTRKPMFPQLQPRRLWLILVGPESHLLLDTLGIEYDWLLQPVATWPRSDDYSKALEYVSNVKVVNDIAERGVKMMTDFANIITTASQQKQYLLQPGETTVSDLIASRSKL</sequence>
<dbReference type="AlphaFoldDB" id="A0A8J5CYA4"/>
<dbReference type="OrthoDB" id="8065552at2759"/>
<evidence type="ECO:0000313" key="2">
    <source>
        <dbReference type="Proteomes" id="UP000770661"/>
    </source>
</evidence>
<proteinExistence type="predicted"/>
<gene>
    <name evidence="1" type="ORF">GWK47_039105</name>
</gene>